<feature type="signal peptide" evidence="1">
    <location>
        <begin position="1"/>
        <end position="18"/>
    </location>
</feature>
<reference evidence="2 3" key="1">
    <citation type="submission" date="2024-02" db="EMBL/GenBank/DDBJ databases">
        <authorList>
            <person name="Chen Y."/>
            <person name="Shah S."/>
            <person name="Dougan E. K."/>
            <person name="Thang M."/>
            <person name="Chan C."/>
        </authorList>
    </citation>
    <scope>NUCLEOTIDE SEQUENCE [LARGE SCALE GENOMIC DNA]</scope>
</reference>
<evidence type="ECO:0000256" key="1">
    <source>
        <dbReference type="SAM" id="SignalP"/>
    </source>
</evidence>
<evidence type="ECO:0000313" key="3">
    <source>
        <dbReference type="Proteomes" id="UP001642484"/>
    </source>
</evidence>
<proteinExistence type="predicted"/>
<comment type="caution">
    <text evidence="2">The sequence shown here is derived from an EMBL/GenBank/DDBJ whole genome shotgun (WGS) entry which is preliminary data.</text>
</comment>
<evidence type="ECO:0000313" key="2">
    <source>
        <dbReference type="EMBL" id="CAK9083405.1"/>
    </source>
</evidence>
<protein>
    <submittedName>
        <fullName evidence="2">Uncharacterized protein</fullName>
    </submittedName>
</protein>
<gene>
    <name evidence="2" type="ORF">CCMP2556_LOCUS40662</name>
</gene>
<sequence length="208" mass="22050">MNSIATVVFAAMLGAAAAYPSSWSCNFACMAAKQPGGAFGKMGIAEFNNGTDACVITTDIPAAGYTGGQNYTVTVTSTGTFAQKVTCSSGMFGDDDTSNQPTKAMSQTHTWTAPTSGAPASFGAMDRIHPVGKRSTGGSHWGLVKKEISRHGSRGFMFIFHKHKAGFVSNLGAPFWVWGLSSDLYSPRYFNTMCPRHVLAANLIVTRI</sequence>
<accession>A0ABP0Q694</accession>
<name>A0ABP0Q694_9DINO</name>
<dbReference type="Proteomes" id="UP001642484">
    <property type="component" value="Unassembled WGS sequence"/>
</dbReference>
<feature type="chain" id="PRO_5046138199" evidence="1">
    <location>
        <begin position="19"/>
        <end position="208"/>
    </location>
</feature>
<keyword evidence="1" id="KW-0732">Signal</keyword>
<organism evidence="2 3">
    <name type="scientific">Durusdinium trenchii</name>
    <dbReference type="NCBI Taxonomy" id="1381693"/>
    <lineage>
        <taxon>Eukaryota</taxon>
        <taxon>Sar</taxon>
        <taxon>Alveolata</taxon>
        <taxon>Dinophyceae</taxon>
        <taxon>Suessiales</taxon>
        <taxon>Symbiodiniaceae</taxon>
        <taxon>Durusdinium</taxon>
    </lineage>
</organism>
<dbReference type="EMBL" id="CAXAMN010024040">
    <property type="protein sequence ID" value="CAK9083405.1"/>
    <property type="molecule type" value="Genomic_DNA"/>
</dbReference>
<keyword evidence="3" id="KW-1185">Reference proteome</keyword>